<keyword evidence="3" id="KW-1185">Reference proteome</keyword>
<dbReference type="EMBL" id="BGPR01003351">
    <property type="protein sequence ID" value="GBM86959.1"/>
    <property type="molecule type" value="Genomic_DNA"/>
</dbReference>
<evidence type="ECO:0000313" key="3">
    <source>
        <dbReference type="Proteomes" id="UP000499080"/>
    </source>
</evidence>
<comment type="caution">
    <text evidence="2">The sequence shown here is derived from an EMBL/GenBank/DDBJ whole genome shotgun (WGS) entry which is preliminary data.</text>
</comment>
<evidence type="ECO:0000313" key="2">
    <source>
        <dbReference type="EMBL" id="GBM86959.1"/>
    </source>
</evidence>
<organism evidence="2 3">
    <name type="scientific">Araneus ventricosus</name>
    <name type="common">Orbweaver spider</name>
    <name type="synonym">Epeira ventricosa</name>
    <dbReference type="NCBI Taxonomy" id="182803"/>
    <lineage>
        <taxon>Eukaryota</taxon>
        <taxon>Metazoa</taxon>
        <taxon>Ecdysozoa</taxon>
        <taxon>Arthropoda</taxon>
        <taxon>Chelicerata</taxon>
        <taxon>Arachnida</taxon>
        <taxon>Araneae</taxon>
        <taxon>Araneomorphae</taxon>
        <taxon>Entelegynae</taxon>
        <taxon>Araneoidea</taxon>
        <taxon>Araneidae</taxon>
        <taxon>Araneus</taxon>
    </lineage>
</organism>
<dbReference type="Proteomes" id="UP000499080">
    <property type="component" value="Unassembled WGS sequence"/>
</dbReference>
<feature type="non-terminal residue" evidence="2">
    <location>
        <position position="1"/>
    </location>
</feature>
<proteinExistence type="predicted"/>
<accession>A0A4Y2JBP2</accession>
<evidence type="ECO:0000256" key="1">
    <source>
        <dbReference type="SAM" id="MobiDB-lite"/>
    </source>
</evidence>
<sequence>ESWVSDPVPSPICSKYILISLHCVDLCSPRIINQDVKPRKGGGRGGPVVGSRPWGPRASGPKPDSTEDPPCMGPVAR</sequence>
<protein>
    <submittedName>
        <fullName evidence="2">Uncharacterized protein</fullName>
    </submittedName>
</protein>
<gene>
    <name evidence="2" type="ORF">AVEN_156708_1</name>
</gene>
<name>A0A4Y2JBP2_ARAVE</name>
<feature type="region of interest" description="Disordered" evidence="1">
    <location>
        <begin position="34"/>
        <end position="77"/>
    </location>
</feature>
<reference evidence="2 3" key="1">
    <citation type="journal article" date="2019" name="Sci. Rep.">
        <title>Orb-weaving spider Araneus ventricosus genome elucidates the spidroin gene catalogue.</title>
        <authorList>
            <person name="Kono N."/>
            <person name="Nakamura H."/>
            <person name="Ohtoshi R."/>
            <person name="Moran D.A.P."/>
            <person name="Shinohara A."/>
            <person name="Yoshida Y."/>
            <person name="Fujiwara M."/>
            <person name="Mori M."/>
            <person name="Tomita M."/>
            <person name="Arakawa K."/>
        </authorList>
    </citation>
    <scope>NUCLEOTIDE SEQUENCE [LARGE SCALE GENOMIC DNA]</scope>
</reference>
<dbReference type="AlphaFoldDB" id="A0A4Y2JBP2"/>